<name>A0ABT9EC72_9PROT</name>
<gene>
    <name evidence="1" type="ORF">Q7A36_35270</name>
</gene>
<organism evidence="1 2">
    <name type="scientific">Paracraurococcus lichenis</name>
    <dbReference type="NCBI Taxonomy" id="3064888"/>
    <lineage>
        <taxon>Bacteria</taxon>
        <taxon>Pseudomonadati</taxon>
        <taxon>Pseudomonadota</taxon>
        <taxon>Alphaproteobacteria</taxon>
        <taxon>Acetobacterales</taxon>
        <taxon>Roseomonadaceae</taxon>
        <taxon>Paracraurococcus</taxon>
    </lineage>
</organism>
<comment type="caution">
    <text evidence="1">The sequence shown here is derived from an EMBL/GenBank/DDBJ whole genome shotgun (WGS) entry which is preliminary data.</text>
</comment>
<dbReference type="EMBL" id="JAUTWS010000107">
    <property type="protein sequence ID" value="MDO9713630.1"/>
    <property type="molecule type" value="Genomic_DNA"/>
</dbReference>
<accession>A0ABT9EC72</accession>
<evidence type="ECO:0000313" key="1">
    <source>
        <dbReference type="EMBL" id="MDO9713630.1"/>
    </source>
</evidence>
<dbReference type="Proteomes" id="UP001243009">
    <property type="component" value="Unassembled WGS sequence"/>
</dbReference>
<dbReference type="RefSeq" id="WP_305108486.1">
    <property type="nucleotide sequence ID" value="NZ_JAUTWS010000107.1"/>
</dbReference>
<proteinExistence type="predicted"/>
<evidence type="ECO:0000313" key="2">
    <source>
        <dbReference type="Proteomes" id="UP001243009"/>
    </source>
</evidence>
<reference evidence="1 2" key="1">
    <citation type="submission" date="2023-08" db="EMBL/GenBank/DDBJ databases">
        <title>The draft genome sequence of Paracraurococcus sp. LOR1-02.</title>
        <authorList>
            <person name="Kingkaew E."/>
            <person name="Tanasupawat S."/>
        </authorList>
    </citation>
    <scope>NUCLEOTIDE SEQUENCE [LARGE SCALE GENOMIC DNA]</scope>
    <source>
        <strain evidence="1 2">LOR1-02</strain>
    </source>
</reference>
<sequence length="85" mass="8981">MRVEVADAVMGEPDETRLPSDVIAEVEPLAKHGEIGNGRSRGSDTTSTAIGRGADYLAARIKRDRPDIAARIDDFSSMVAAAPSV</sequence>
<protein>
    <submittedName>
        <fullName evidence="1">Uncharacterized protein</fullName>
    </submittedName>
</protein>
<keyword evidence="2" id="KW-1185">Reference proteome</keyword>